<dbReference type="Pfam" id="PF13208">
    <property type="entry name" value="TerB_N"/>
    <property type="match status" value="1"/>
</dbReference>
<dbReference type="AlphaFoldDB" id="A0A4Z0QZY6"/>
<dbReference type="Pfam" id="PF15615">
    <property type="entry name" value="TerB_C"/>
    <property type="match status" value="1"/>
</dbReference>
<protein>
    <recommendedName>
        <fullName evidence="5">TerB-C domain-containing protein</fullName>
    </recommendedName>
</protein>
<feature type="domain" description="TerB N-terminal" evidence="1">
    <location>
        <begin position="67"/>
        <end position="262"/>
    </location>
</feature>
<dbReference type="EMBL" id="SPQQ01000010">
    <property type="protein sequence ID" value="TGE35984.1"/>
    <property type="molecule type" value="Genomic_DNA"/>
</dbReference>
<evidence type="ECO:0008006" key="5">
    <source>
        <dbReference type="Google" id="ProtNLM"/>
    </source>
</evidence>
<dbReference type="Proteomes" id="UP000298460">
    <property type="component" value="Unassembled WGS sequence"/>
</dbReference>
<evidence type="ECO:0000313" key="4">
    <source>
        <dbReference type="Proteomes" id="UP000298460"/>
    </source>
</evidence>
<gene>
    <name evidence="3" type="ORF">E4K67_23015</name>
</gene>
<reference evidence="3 4" key="1">
    <citation type="submission" date="2019-03" db="EMBL/GenBank/DDBJ databases">
        <title>Draft Genome Sequence of Desulfosporosinus fructosivorans Strain 63.6F, Isolated from Marine Sediment in the Baltic Sea.</title>
        <authorList>
            <person name="Hausmann B."/>
            <person name="Vandieken V."/>
            <person name="Pjevac P."/>
            <person name="Schreck K."/>
            <person name="Herbold C.W."/>
            <person name="Loy A."/>
        </authorList>
    </citation>
    <scope>NUCLEOTIDE SEQUENCE [LARGE SCALE GENOMIC DNA]</scope>
    <source>
        <strain evidence="3 4">63.6F</strain>
    </source>
</reference>
<evidence type="ECO:0000259" key="1">
    <source>
        <dbReference type="Pfam" id="PF13208"/>
    </source>
</evidence>
<dbReference type="InterPro" id="IPR025266">
    <property type="entry name" value="TerB_N"/>
</dbReference>
<evidence type="ECO:0000313" key="3">
    <source>
        <dbReference type="EMBL" id="TGE35984.1"/>
    </source>
</evidence>
<comment type="caution">
    <text evidence="3">The sequence shown here is derived from an EMBL/GenBank/DDBJ whole genome shotgun (WGS) entry which is preliminary data.</text>
</comment>
<evidence type="ECO:0000259" key="2">
    <source>
        <dbReference type="Pfam" id="PF15615"/>
    </source>
</evidence>
<keyword evidence="4" id="KW-1185">Reference proteome</keyword>
<organism evidence="3 4">
    <name type="scientific">Desulfosporosinus fructosivorans</name>
    <dbReference type="NCBI Taxonomy" id="2018669"/>
    <lineage>
        <taxon>Bacteria</taxon>
        <taxon>Bacillati</taxon>
        <taxon>Bacillota</taxon>
        <taxon>Clostridia</taxon>
        <taxon>Eubacteriales</taxon>
        <taxon>Desulfitobacteriaceae</taxon>
        <taxon>Desulfosporosinus</taxon>
    </lineage>
</organism>
<proteinExistence type="predicted"/>
<dbReference type="InterPro" id="IPR028932">
    <property type="entry name" value="TerB-C"/>
</dbReference>
<sequence length="566" mass="66715">MIDKLLNMLDKFDIKRATELGNNKISATGNLTYSVEALILPEYRHVKTPLPVKEFLETIKGKPLQEADFQRDSFKFCKDSLTYSRRQETPGKPVKPVFLNTYEPLFDTLNKAQKEWYFYWRKEVLSGNYLNTGSGYVFIFVYELLNYTFNDNAAFNLSMLDRIFLNYQDKHYSLDHFLPRWICDFCYELEEYELEKKWNAKIRNYESSDYETLKQFENKLETVSITFWKRFIRYNKTAFFKSNRNLIYKVFKISLALLEREYQVQGEKLIDVWIPLDASASFERRLFSNAVIARRVQNKLEAKRFPSLKMRTDLSALFVLAKNIARIKAGEKRQLNVDETLFPEGFKNALQELFQEKGQPSLLSESRFVKARGKGYAGLGSSIPEPPETLKQDVTVIPLIEFDLERIDTLDKESKELQEIFALRYDEEEFEHQEISDLEKGNDSLEKLHISEQEKKSEIDKEKPREKQIVLNLLTQVSEDEDFELFMDKLSKLECDFLLGFKDLIRVKQEGINYLKTRGVMMGVFMSSLNEKSLDYLGDNLIEQEGDVLRFNEDFKQVLQRLTEEE</sequence>
<name>A0A4Z0QZY6_9FIRM</name>
<accession>A0A4Z0QZY6</accession>
<dbReference type="RefSeq" id="WP_135551036.1">
    <property type="nucleotide sequence ID" value="NZ_SPQQ01000010.1"/>
</dbReference>
<feature type="domain" description="TerB-C" evidence="2">
    <location>
        <begin position="400"/>
        <end position="557"/>
    </location>
</feature>